<feature type="non-terminal residue" evidence="2">
    <location>
        <position position="1"/>
    </location>
</feature>
<dbReference type="InterPro" id="IPR013783">
    <property type="entry name" value="Ig-like_fold"/>
</dbReference>
<protein>
    <submittedName>
        <fullName evidence="2">Uncharacterized protein</fullName>
    </submittedName>
</protein>
<gene>
    <name evidence="2" type="ORF">HXM71_08240</name>
</gene>
<proteinExistence type="predicted"/>
<organism evidence="2 3">
    <name type="scientific">Mogibacterium diversum</name>
    <dbReference type="NCBI Taxonomy" id="114527"/>
    <lineage>
        <taxon>Bacteria</taxon>
        <taxon>Bacillati</taxon>
        <taxon>Bacillota</taxon>
        <taxon>Clostridia</taxon>
        <taxon>Peptostreptococcales</taxon>
        <taxon>Anaerovoracaceae</taxon>
        <taxon>Mogibacterium</taxon>
    </lineage>
</organism>
<keyword evidence="1" id="KW-0812">Transmembrane</keyword>
<dbReference type="Gene3D" id="2.60.40.10">
    <property type="entry name" value="Immunoglobulins"/>
    <property type="match status" value="1"/>
</dbReference>
<comment type="caution">
    <text evidence="2">The sequence shown here is derived from an EMBL/GenBank/DDBJ whole genome shotgun (WGS) entry which is preliminary data.</text>
</comment>
<evidence type="ECO:0000256" key="1">
    <source>
        <dbReference type="SAM" id="Phobius"/>
    </source>
</evidence>
<dbReference type="AlphaFoldDB" id="A0A930EF38"/>
<keyword evidence="1" id="KW-0472">Membrane</keyword>
<sequence>SYDLALGTDLNFRASAPVSEFESAVVTGTNYRKVLTEGTDFEKSSGSTRVKLKAAYLKTLKPGRYRLEVNEASGTATAEFTVYDSRNASSVSKISVTKHGKGRYAIKSSRIYRRGVVQTGDNLPFMPFVIFGASISALAIVTVSRRKRYR</sequence>
<dbReference type="Proteomes" id="UP000722050">
    <property type="component" value="Unassembled WGS sequence"/>
</dbReference>
<reference evidence="2" key="1">
    <citation type="submission" date="2020-04" db="EMBL/GenBank/DDBJ databases">
        <title>Deep metagenomics examines the oral microbiome during advanced dental caries in children, revealing novel taxa and co-occurrences with host molecules.</title>
        <authorList>
            <person name="Baker J.L."/>
            <person name="Morton J.T."/>
            <person name="Dinis M."/>
            <person name="Alvarez R."/>
            <person name="Tran N.C."/>
            <person name="Knight R."/>
            <person name="Edlund A."/>
        </authorList>
    </citation>
    <scope>NUCLEOTIDE SEQUENCE</scope>
    <source>
        <strain evidence="2">JCVI_24_bin.8</strain>
    </source>
</reference>
<keyword evidence="1" id="KW-1133">Transmembrane helix</keyword>
<name>A0A930EF38_9FIRM</name>
<feature type="transmembrane region" description="Helical" evidence="1">
    <location>
        <begin position="123"/>
        <end position="143"/>
    </location>
</feature>
<evidence type="ECO:0000313" key="2">
    <source>
        <dbReference type="EMBL" id="MBF1353080.1"/>
    </source>
</evidence>
<evidence type="ECO:0000313" key="3">
    <source>
        <dbReference type="Proteomes" id="UP000722050"/>
    </source>
</evidence>
<dbReference type="EMBL" id="JABZQH010000414">
    <property type="protein sequence ID" value="MBF1353080.1"/>
    <property type="molecule type" value="Genomic_DNA"/>
</dbReference>
<accession>A0A930EF38</accession>